<proteinExistence type="predicted"/>
<sequence length="167" mass="19118">MEDALLGPIEDDIGYNFRDSYIFHGHDDQLQALIEATSRSLQVCGFDHYLTGQYLYHIKINLAELMGYSSFLDMLKQGHASRLSAQILSDLFWHGGVGYTDPFDHGPHRCQSCQQNNNYKENSDLETEFPSVSRMLYCDSCRSSARVRLFGERYRPRTTDNANESSS</sequence>
<organism evidence="1 2">
    <name type="scientific">Microthyrium microscopicum</name>
    <dbReference type="NCBI Taxonomy" id="703497"/>
    <lineage>
        <taxon>Eukaryota</taxon>
        <taxon>Fungi</taxon>
        <taxon>Dikarya</taxon>
        <taxon>Ascomycota</taxon>
        <taxon>Pezizomycotina</taxon>
        <taxon>Dothideomycetes</taxon>
        <taxon>Dothideomycetes incertae sedis</taxon>
        <taxon>Microthyriales</taxon>
        <taxon>Microthyriaceae</taxon>
        <taxon>Microthyrium</taxon>
    </lineage>
</organism>
<name>A0A6A6TVT7_9PEZI</name>
<keyword evidence="2" id="KW-1185">Reference proteome</keyword>
<protein>
    <submittedName>
        <fullName evidence="1">Uncharacterized protein</fullName>
    </submittedName>
</protein>
<dbReference type="EMBL" id="MU004245">
    <property type="protein sequence ID" value="KAF2663576.1"/>
    <property type="molecule type" value="Genomic_DNA"/>
</dbReference>
<dbReference type="AlphaFoldDB" id="A0A6A6TVT7"/>
<evidence type="ECO:0000313" key="2">
    <source>
        <dbReference type="Proteomes" id="UP000799302"/>
    </source>
</evidence>
<gene>
    <name evidence="1" type="ORF">BT63DRAFT_122138</name>
</gene>
<dbReference type="Proteomes" id="UP000799302">
    <property type="component" value="Unassembled WGS sequence"/>
</dbReference>
<evidence type="ECO:0000313" key="1">
    <source>
        <dbReference type="EMBL" id="KAF2663576.1"/>
    </source>
</evidence>
<reference evidence="1" key="1">
    <citation type="journal article" date="2020" name="Stud. Mycol.">
        <title>101 Dothideomycetes genomes: a test case for predicting lifestyles and emergence of pathogens.</title>
        <authorList>
            <person name="Haridas S."/>
            <person name="Albert R."/>
            <person name="Binder M."/>
            <person name="Bloem J."/>
            <person name="Labutti K."/>
            <person name="Salamov A."/>
            <person name="Andreopoulos B."/>
            <person name="Baker S."/>
            <person name="Barry K."/>
            <person name="Bills G."/>
            <person name="Bluhm B."/>
            <person name="Cannon C."/>
            <person name="Castanera R."/>
            <person name="Culley D."/>
            <person name="Daum C."/>
            <person name="Ezra D."/>
            <person name="Gonzalez J."/>
            <person name="Henrissat B."/>
            <person name="Kuo A."/>
            <person name="Liang C."/>
            <person name="Lipzen A."/>
            <person name="Lutzoni F."/>
            <person name="Magnuson J."/>
            <person name="Mondo S."/>
            <person name="Nolan M."/>
            <person name="Ohm R."/>
            <person name="Pangilinan J."/>
            <person name="Park H.-J."/>
            <person name="Ramirez L."/>
            <person name="Alfaro M."/>
            <person name="Sun H."/>
            <person name="Tritt A."/>
            <person name="Yoshinaga Y."/>
            <person name="Zwiers L.-H."/>
            <person name="Turgeon B."/>
            <person name="Goodwin S."/>
            <person name="Spatafora J."/>
            <person name="Crous P."/>
            <person name="Grigoriev I."/>
        </authorList>
    </citation>
    <scope>NUCLEOTIDE SEQUENCE</scope>
    <source>
        <strain evidence="1">CBS 115976</strain>
    </source>
</reference>
<accession>A0A6A6TVT7</accession>